<accession>A0ABP7DVX7</accession>
<name>A0ABP7DVX7_9GAMM</name>
<dbReference type="NCBIfam" id="NF038402">
    <property type="entry name" value="TroA_like"/>
    <property type="match status" value="2"/>
</dbReference>
<reference evidence="4" key="1">
    <citation type="journal article" date="2019" name="Int. J. Syst. Evol. Microbiol.">
        <title>The Global Catalogue of Microorganisms (GCM) 10K type strain sequencing project: providing services to taxonomists for standard genome sequencing and annotation.</title>
        <authorList>
            <consortium name="The Broad Institute Genomics Platform"/>
            <consortium name="The Broad Institute Genome Sequencing Center for Infectious Disease"/>
            <person name="Wu L."/>
            <person name="Ma J."/>
        </authorList>
    </citation>
    <scope>NUCLEOTIDE SEQUENCE [LARGE SCALE GENOMIC DNA]</scope>
    <source>
        <strain evidence="4">JCM 17329</strain>
    </source>
</reference>
<sequence length="250" mass="28398">MRIVCLVPSWTETLIECGVNVVGRTRYCVHPADRVASLPVVGGTKDVQWNKVAALAPDMVIFDKEENTREMADSCPFPYLATDVKSVHDMPQTLTLLSQRLDSDALQELGVRYQAVLTEKKPCSPGVLPLLSGDCASSTSVLHDQRPWLYLIWRRPFMSVGRDTFIHSIFEHLGFAGKLLTFDDRYPTLETQWIREQNPVLLCSSEPYPFAGKLEQTREELKLDAVLIDGEPLCWYGIRSLRYLELIPER</sequence>
<evidence type="ECO:0000259" key="2">
    <source>
        <dbReference type="Pfam" id="PF01497"/>
    </source>
</evidence>
<gene>
    <name evidence="3" type="ORF">GCM10022421_14910</name>
</gene>
<evidence type="ECO:0000256" key="1">
    <source>
        <dbReference type="ARBA" id="ARBA00022729"/>
    </source>
</evidence>
<dbReference type="InterPro" id="IPR054828">
    <property type="entry name" value="Vit_B12_bind_prot"/>
</dbReference>
<organism evidence="3 4">
    <name type="scientific">Oceanisphaera sediminis</name>
    <dbReference type="NCBI Taxonomy" id="981381"/>
    <lineage>
        <taxon>Bacteria</taxon>
        <taxon>Pseudomonadati</taxon>
        <taxon>Pseudomonadota</taxon>
        <taxon>Gammaproteobacteria</taxon>
        <taxon>Aeromonadales</taxon>
        <taxon>Aeromonadaceae</taxon>
        <taxon>Oceanisphaera</taxon>
    </lineage>
</organism>
<dbReference type="SUPFAM" id="SSF53807">
    <property type="entry name" value="Helical backbone' metal receptor"/>
    <property type="match status" value="1"/>
</dbReference>
<keyword evidence="4" id="KW-1185">Reference proteome</keyword>
<dbReference type="Gene3D" id="3.40.50.1980">
    <property type="entry name" value="Nitrogenase molybdenum iron protein domain"/>
    <property type="match status" value="2"/>
</dbReference>
<keyword evidence="1" id="KW-0732">Signal</keyword>
<dbReference type="Proteomes" id="UP001501479">
    <property type="component" value="Unassembled WGS sequence"/>
</dbReference>
<evidence type="ECO:0000313" key="3">
    <source>
        <dbReference type="EMBL" id="GAA3708787.1"/>
    </source>
</evidence>
<evidence type="ECO:0000313" key="4">
    <source>
        <dbReference type="Proteomes" id="UP001501479"/>
    </source>
</evidence>
<dbReference type="Pfam" id="PF01497">
    <property type="entry name" value="Peripla_BP_2"/>
    <property type="match status" value="1"/>
</dbReference>
<feature type="domain" description="Fe/B12 periplasmic-binding" evidence="2">
    <location>
        <begin position="3"/>
        <end position="66"/>
    </location>
</feature>
<dbReference type="InterPro" id="IPR050902">
    <property type="entry name" value="ABC_Transporter_SBP"/>
</dbReference>
<dbReference type="InterPro" id="IPR002491">
    <property type="entry name" value="ABC_transptr_periplasmic_BD"/>
</dbReference>
<keyword evidence="3" id="KW-0675">Receptor</keyword>
<dbReference type="PANTHER" id="PTHR30535">
    <property type="entry name" value="VITAMIN B12-BINDING PROTEIN"/>
    <property type="match status" value="1"/>
</dbReference>
<dbReference type="EMBL" id="BAABDS010000024">
    <property type="protein sequence ID" value="GAA3708787.1"/>
    <property type="molecule type" value="Genomic_DNA"/>
</dbReference>
<proteinExistence type="predicted"/>
<comment type="caution">
    <text evidence="3">The sequence shown here is derived from an EMBL/GenBank/DDBJ whole genome shotgun (WGS) entry which is preliminary data.</text>
</comment>
<dbReference type="RefSeq" id="WP_344963829.1">
    <property type="nucleotide sequence ID" value="NZ_BAABDS010000024.1"/>
</dbReference>
<dbReference type="PANTHER" id="PTHR30535:SF35">
    <property type="entry name" value="PERIPLASMIC BINDING PROTEIN"/>
    <property type="match status" value="1"/>
</dbReference>
<protein>
    <submittedName>
        <fullName evidence="3">Helical backbone metal receptor</fullName>
    </submittedName>
</protein>